<name>A0A517VD58_9PLAN</name>
<dbReference type="AlphaFoldDB" id="A0A517VD58"/>
<protein>
    <submittedName>
        <fullName evidence="1">Uncharacterized protein</fullName>
    </submittedName>
</protein>
<dbReference type="KEGG" id="gax:Pan161_25840"/>
<sequence length="253" mass="27857">MPARCISIDLLESRSVEVVVGIPIVLDSHDAFRDQVLSVARDRFLFAGQILMSLENSAAVRCEIHEADPNMALAFELGGQGTISENDLAAIAAHRSVVYLITDRTGLTELHQLHTFIDVTLECGGLGVKFENSGVAHGLSSWQQQKFCGNNLDLLQSHVMLAGDEQFFYSTGMHIFGLPDATVPATIENQAAAQLLTEFNHYRIFEAAQIKDGQTFSLAADAPHFRLHLKEDEINAGQECFVNPYGRFLLEPL</sequence>
<evidence type="ECO:0000313" key="2">
    <source>
        <dbReference type="Proteomes" id="UP000316855"/>
    </source>
</evidence>
<evidence type="ECO:0000313" key="1">
    <source>
        <dbReference type="EMBL" id="QDT90930.1"/>
    </source>
</evidence>
<gene>
    <name evidence="1" type="ORF">Pan161_25840</name>
</gene>
<dbReference type="Proteomes" id="UP000316855">
    <property type="component" value="Chromosome"/>
</dbReference>
<organism evidence="1 2">
    <name type="scientific">Gimesia algae</name>
    <dbReference type="NCBI Taxonomy" id="2527971"/>
    <lineage>
        <taxon>Bacteria</taxon>
        <taxon>Pseudomonadati</taxon>
        <taxon>Planctomycetota</taxon>
        <taxon>Planctomycetia</taxon>
        <taxon>Planctomycetales</taxon>
        <taxon>Planctomycetaceae</taxon>
        <taxon>Gimesia</taxon>
    </lineage>
</organism>
<accession>A0A517VD58</accession>
<proteinExistence type="predicted"/>
<reference evidence="1 2" key="1">
    <citation type="submission" date="2019-02" db="EMBL/GenBank/DDBJ databases">
        <title>Deep-cultivation of Planctomycetes and their phenomic and genomic characterization uncovers novel biology.</title>
        <authorList>
            <person name="Wiegand S."/>
            <person name="Jogler M."/>
            <person name="Boedeker C."/>
            <person name="Pinto D."/>
            <person name="Vollmers J."/>
            <person name="Rivas-Marin E."/>
            <person name="Kohn T."/>
            <person name="Peeters S.H."/>
            <person name="Heuer A."/>
            <person name="Rast P."/>
            <person name="Oberbeckmann S."/>
            <person name="Bunk B."/>
            <person name="Jeske O."/>
            <person name="Meyerdierks A."/>
            <person name="Storesund J.E."/>
            <person name="Kallscheuer N."/>
            <person name="Luecker S."/>
            <person name="Lage O.M."/>
            <person name="Pohl T."/>
            <person name="Merkel B.J."/>
            <person name="Hornburger P."/>
            <person name="Mueller R.-W."/>
            <person name="Bruemmer F."/>
            <person name="Labrenz M."/>
            <person name="Spormann A.M."/>
            <person name="Op den Camp H."/>
            <person name="Overmann J."/>
            <person name="Amann R."/>
            <person name="Jetten M.S.M."/>
            <person name="Mascher T."/>
            <person name="Medema M.H."/>
            <person name="Devos D.P."/>
            <person name="Kaster A.-K."/>
            <person name="Ovreas L."/>
            <person name="Rohde M."/>
            <person name="Galperin M.Y."/>
            <person name="Jogler C."/>
        </authorList>
    </citation>
    <scope>NUCLEOTIDE SEQUENCE [LARGE SCALE GENOMIC DNA]</scope>
    <source>
        <strain evidence="1 2">Pan161</strain>
    </source>
</reference>
<keyword evidence="2" id="KW-1185">Reference proteome</keyword>
<dbReference type="EMBL" id="CP036343">
    <property type="protein sequence ID" value="QDT90930.1"/>
    <property type="molecule type" value="Genomic_DNA"/>
</dbReference>